<feature type="compositionally biased region" description="Pro residues" evidence="1">
    <location>
        <begin position="365"/>
        <end position="375"/>
    </location>
</feature>
<gene>
    <name evidence="2" type="ORF">B9Z19DRAFT_1004450</name>
</gene>
<dbReference type="OrthoDB" id="428854at2759"/>
<feature type="compositionally biased region" description="Low complexity" evidence="1">
    <location>
        <begin position="234"/>
        <end position="248"/>
    </location>
</feature>
<sequence>MSSNPFRKRASAERTRTSQDDPTPRQEPQTLTTSPNRSRASSWEVVDVPPPSPALQKRSPPPRPPSRNRRSGIPPPEAIADPFNPTTESPVSSDFGGDDDGDDIFTQEPTELGRPGTTSFPSAGSDGGYSVAKSGRQSLDADAFKRLMLTGQSSLSTPPTPGAGLTPLVVAPDSSTDTSSTSRQSIFDPIPEAADGLPDETPRTSNELDEGEERRQSKERTPKPKPPPPRARNRSGGRSPASPPSSAADIPSLTPPRPPSLHSISSERSLPPPPPPLPPVGSTSPILNETVSPPSPATSIISKKIAPSPPLSRRHSVQSNTNPLRPSTPAGGANTSKMKPPPPPIRRHKSTNSRASTTPLSALSVPPPPPPPPPSRRSRSSTANSYESAEEPPTTPPAKSSPLATAPEIPMVQGTETDILIDLEKLQREVDELRGKYEGKGVGPAVST</sequence>
<evidence type="ECO:0000313" key="3">
    <source>
        <dbReference type="Proteomes" id="UP000244722"/>
    </source>
</evidence>
<feature type="compositionally biased region" description="Basic and acidic residues" evidence="1">
    <location>
        <begin position="10"/>
        <end position="24"/>
    </location>
</feature>
<organism evidence="2 3">
    <name type="scientific">Tuber borchii</name>
    <name type="common">White truffle</name>
    <dbReference type="NCBI Taxonomy" id="42251"/>
    <lineage>
        <taxon>Eukaryota</taxon>
        <taxon>Fungi</taxon>
        <taxon>Dikarya</taxon>
        <taxon>Ascomycota</taxon>
        <taxon>Pezizomycotina</taxon>
        <taxon>Pezizomycetes</taxon>
        <taxon>Pezizales</taxon>
        <taxon>Tuberaceae</taxon>
        <taxon>Tuber</taxon>
    </lineage>
</organism>
<protein>
    <submittedName>
        <fullName evidence="2">Uncharacterized protein</fullName>
    </submittedName>
</protein>
<feature type="compositionally biased region" description="Low complexity" evidence="1">
    <location>
        <begin position="162"/>
        <end position="182"/>
    </location>
</feature>
<reference evidence="2 3" key="1">
    <citation type="submission" date="2017-04" db="EMBL/GenBank/DDBJ databases">
        <title>Draft genome sequence of Tuber borchii Vittad., a whitish edible truffle.</title>
        <authorList>
            <consortium name="DOE Joint Genome Institute"/>
            <person name="Murat C."/>
            <person name="Kuo A."/>
            <person name="Barry K.W."/>
            <person name="Clum A."/>
            <person name="Dockter R.B."/>
            <person name="Fauchery L."/>
            <person name="Iotti M."/>
            <person name="Kohler A."/>
            <person name="Labutti K."/>
            <person name="Lindquist E.A."/>
            <person name="Lipzen A."/>
            <person name="Ohm R.A."/>
            <person name="Wang M."/>
            <person name="Grigoriev I.V."/>
            <person name="Zambonelli A."/>
            <person name="Martin F.M."/>
        </authorList>
    </citation>
    <scope>NUCLEOTIDE SEQUENCE [LARGE SCALE GENOMIC DNA]</scope>
    <source>
        <strain evidence="2 3">Tbo3840</strain>
    </source>
</reference>
<dbReference type="STRING" id="42251.A0A2T6ZD70"/>
<name>A0A2T6ZD70_TUBBO</name>
<feature type="compositionally biased region" description="Pro residues" evidence="1">
    <location>
        <begin position="48"/>
        <end position="65"/>
    </location>
</feature>
<accession>A0A2T6ZD70</accession>
<evidence type="ECO:0000256" key="1">
    <source>
        <dbReference type="SAM" id="MobiDB-lite"/>
    </source>
</evidence>
<evidence type="ECO:0000313" key="2">
    <source>
        <dbReference type="EMBL" id="PUU73440.1"/>
    </source>
</evidence>
<feature type="compositionally biased region" description="Polar residues" evidence="1">
    <location>
        <begin position="26"/>
        <end position="41"/>
    </location>
</feature>
<feature type="compositionally biased region" description="Acidic residues" evidence="1">
    <location>
        <begin position="96"/>
        <end position="105"/>
    </location>
</feature>
<feature type="compositionally biased region" description="Polar residues" evidence="1">
    <location>
        <begin position="281"/>
        <end position="301"/>
    </location>
</feature>
<keyword evidence="3" id="KW-1185">Reference proteome</keyword>
<feature type="compositionally biased region" description="Basic and acidic residues" evidence="1">
    <location>
        <begin position="212"/>
        <end position="222"/>
    </location>
</feature>
<dbReference type="AlphaFoldDB" id="A0A2T6ZD70"/>
<feature type="compositionally biased region" description="Low complexity" evidence="1">
    <location>
        <begin position="397"/>
        <end position="407"/>
    </location>
</feature>
<feature type="region of interest" description="Disordered" evidence="1">
    <location>
        <begin position="1"/>
        <end position="134"/>
    </location>
</feature>
<feature type="compositionally biased region" description="Pro residues" evidence="1">
    <location>
        <begin position="270"/>
        <end position="279"/>
    </location>
</feature>
<dbReference type="EMBL" id="NESQ01000376">
    <property type="protein sequence ID" value="PUU73440.1"/>
    <property type="molecule type" value="Genomic_DNA"/>
</dbReference>
<feature type="compositionally biased region" description="Polar residues" evidence="1">
    <location>
        <begin position="352"/>
        <end position="361"/>
    </location>
</feature>
<proteinExistence type="predicted"/>
<feature type="region of interest" description="Disordered" evidence="1">
    <location>
        <begin position="152"/>
        <end position="416"/>
    </location>
</feature>
<dbReference type="Proteomes" id="UP000244722">
    <property type="component" value="Unassembled WGS sequence"/>
</dbReference>
<comment type="caution">
    <text evidence="2">The sequence shown here is derived from an EMBL/GenBank/DDBJ whole genome shotgun (WGS) entry which is preliminary data.</text>
</comment>